<organism evidence="3 4">
    <name type="scientific">Microvirgula aerodenitrificans</name>
    <dbReference type="NCBI Taxonomy" id="57480"/>
    <lineage>
        <taxon>Bacteria</taxon>
        <taxon>Pseudomonadati</taxon>
        <taxon>Pseudomonadota</taxon>
        <taxon>Betaproteobacteria</taxon>
        <taxon>Neisseriales</taxon>
        <taxon>Aquaspirillaceae</taxon>
        <taxon>Microvirgula</taxon>
    </lineage>
</organism>
<keyword evidence="1" id="KW-0812">Transmembrane</keyword>
<keyword evidence="1" id="KW-1133">Transmembrane helix</keyword>
<dbReference type="Pfam" id="PF09335">
    <property type="entry name" value="VTT_dom"/>
    <property type="match status" value="1"/>
</dbReference>
<name>A0A2S0P8N1_9NEIS</name>
<accession>A0A2S0P8N1</accession>
<proteinExistence type="predicted"/>
<dbReference type="RefSeq" id="WP_028498696.1">
    <property type="nucleotide sequence ID" value="NZ_CP028519.1"/>
</dbReference>
<dbReference type="AlphaFoldDB" id="A0A2S0P8N1"/>
<keyword evidence="1" id="KW-0472">Membrane</keyword>
<evidence type="ECO:0000256" key="1">
    <source>
        <dbReference type="SAM" id="Phobius"/>
    </source>
</evidence>
<feature type="transmembrane region" description="Helical" evidence="1">
    <location>
        <begin position="46"/>
        <end position="68"/>
    </location>
</feature>
<dbReference type="EMBL" id="CP028519">
    <property type="protein sequence ID" value="AVY93728.1"/>
    <property type="molecule type" value="Genomic_DNA"/>
</dbReference>
<dbReference type="Proteomes" id="UP000244173">
    <property type="component" value="Chromosome"/>
</dbReference>
<dbReference type="InterPro" id="IPR051311">
    <property type="entry name" value="DedA_domain"/>
</dbReference>
<evidence type="ECO:0000313" key="3">
    <source>
        <dbReference type="EMBL" id="AVY93728.1"/>
    </source>
</evidence>
<feature type="transmembrane region" description="Helical" evidence="1">
    <location>
        <begin position="89"/>
        <end position="113"/>
    </location>
</feature>
<protein>
    <submittedName>
        <fullName evidence="3">DedA family protein</fullName>
    </submittedName>
</protein>
<sequence length="139" mass="14795">MDFLNSIPADWGLAGVTLSAFLSATVLPGNSEIALAAFLSVYPEQALSAVLLATLGNTLGGATSVWLGRALPRKETSGRALAWLSRWGTSALLLSWVPVIGDALCVAAGWLRLPWRPTLSYLAIGKLVRYGLISLPFVW</sequence>
<dbReference type="PANTHER" id="PTHR42709">
    <property type="entry name" value="ALKALINE PHOSPHATASE LIKE PROTEIN"/>
    <property type="match status" value="1"/>
</dbReference>
<reference evidence="3 4" key="1">
    <citation type="submission" date="2018-04" db="EMBL/GenBank/DDBJ databases">
        <title>Denitrifier Microvirgula.</title>
        <authorList>
            <person name="Anderson E."/>
            <person name="Jang J."/>
            <person name="Ishii S."/>
        </authorList>
    </citation>
    <scope>NUCLEOTIDE SEQUENCE [LARGE SCALE GENOMIC DNA]</scope>
    <source>
        <strain evidence="3 4">BE2.4</strain>
    </source>
</reference>
<dbReference type="OrthoDB" id="5419086at2"/>
<dbReference type="InterPro" id="IPR032816">
    <property type="entry name" value="VTT_dom"/>
</dbReference>
<dbReference type="STRING" id="1122240.GCA_000620105_01336"/>
<evidence type="ECO:0000313" key="4">
    <source>
        <dbReference type="Proteomes" id="UP000244173"/>
    </source>
</evidence>
<dbReference type="KEGG" id="maer:DAI18_06450"/>
<dbReference type="PANTHER" id="PTHR42709:SF4">
    <property type="entry name" value="INNER MEMBRANE PROTEIN YQAA"/>
    <property type="match status" value="1"/>
</dbReference>
<feature type="domain" description="VTT" evidence="2">
    <location>
        <begin position="31"/>
        <end position="134"/>
    </location>
</feature>
<evidence type="ECO:0000259" key="2">
    <source>
        <dbReference type="Pfam" id="PF09335"/>
    </source>
</evidence>
<gene>
    <name evidence="3" type="ORF">DAI18_06450</name>
</gene>
<keyword evidence="4" id="KW-1185">Reference proteome</keyword>